<feature type="region of interest" description="Disordered" evidence="2">
    <location>
        <begin position="384"/>
        <end position="413"/>
    </location>
</feature>
<organism evidence="3 4">
    <name type="scientific">Zingiber officinale</name>
    <name type="common">Ginger</name>
    <name type="synonym">Amomum zingiber</name>
    <dbReference type="NCBI Taxonomy" id="94328"/>
    <lineage>
        <taxon>Eukaryota</taxon>
        <taxon>Viridiplantae</taxon>
        <taxon>Streptophyta</taxon>
        <taxon>Embryophyta</taxon>
        <taxon>Tracheophyta</taxon>
        <taxon>Spermatophyta</taxon>
        <taxon>Magnoliopsida</taxon>
        <taxon>Liliopsida</taxon>
        <taxon>Zingiberales</taxon>
        <taxon>Zingiberaceae</taxon>
        <taxon>Zingiber</taxon>
    </lineage>
</organism>
<feature type="coiled-coil region" evidence="1">
    <location>
        <begin position="166"/>
        <end position="207"/>
    </location>
</feature>
<comment type="caution">
    <text evidence="3">The sequence shown here is derived from an EMBL/GenBank/DDBJ whole genome shotgun (WGS) entry which is preliminary data.</text>
</comment>
<evidence type="ECO:0000256" key="1">
    <source>
        <dbReference type="SAM" id="Coils"/>
    </source>
</evidence>
<evidence type="ECO:0000313" key="3">
    <source>
        <dbReference type="EMBL" id="KAG6514653.1"/>
    </source>
</evidence>
<dbReference type="SUPFAM" id="SSF57850">
    <property type="entry name" value="RING/U-box"/>
    <property type="match status" value="1"/>
</dbReference>
<dbReference type="PANTHER" id="PTHR34778:SF2">
    <property type="entry name" value="OS02G0580700 PROTEIN"/>
    <property type="match status" value="1"/>
</dbReference>
<dbReference type="Pfam" id="PF14570">
    <property type="entry name" value="zf-RING_4"/>
    <property type="match status" value="1"/>
</dbReference>
<dbReference type="Gene3D" id="3.30.40.10">
    <property type="entry name" value="Zinc/RING finger domain, C3HC4 (zinc finger)"/>
    <property type="match status" value="1"/>
</dbReference>
<dbReference type="Proteomes" id="UP000734854">
    <property type="component" value="Unassembled WGS sequence"/>
</dbReference>
<reference evidence="3 4" key="1">
    <citation type="submission" date="2020-08" db="EMBL/GenBank/DDBJ databases">
        <title>Plant Genome Project.</title>
        <authorList>
            <person name="Zhang R.-G."/>
        </authorList>
    </citation>
    <scope>NUCLEOTIDE SEQUENCE [LARGE SCALE GENOMIC DNA]</scope>
    <source>
        <tissue evidence="3">Rhizome</tissue>
    </source>
</reference>
<dbReference type="PANTHER" id="PTHR34778">
    <property type="entry name" value="OS02G0580700 PROTEIN"/>
    <property type="match status" value="1"/>
</dbReference>
<evidence type="ECO:0000256" key="2">
    <source>
        <dbReference type="SAM" id="MobiDB-lite"/>
    </source>
</evidence>
<dbReference type="InterPro" id="IPR039515">
    <property type="entry name" value="NOT4_mRING-HC-C4C4"/>
</dbReference>
<sequence>MAALKSAYADIILNTTKESATRILASERRAHQLQQNLSVVKEESLAMLLRLKAIMEAKVLPLSLSASHCFNCLVLSSPNKADKGGLKSLDNRAKLILQWMPLKEKLESFFLLQLNGLEINFSRFRPWARLDFSGVTLQYLPFAKYLFPLLKYMLNHFTDRVLVPQITESEKENLSQSRKIEELEVQLREANVMIHHLKSEIMRLNSELGNKRDTEAKFLDGNKPRSNISCMKYNIQEDIDKSDSYPHFPNEHEIIKNSSRCFTKDVMRHEPMRNLARSNHFGGNLDLASMTPNNKKPEFYQNGCIHRAQAFKQVHDQKSNPTTTCVNKKAERAFPQKFGTTIKRIRRRHRRRRKFIAWPRNSDTLHDMHHCGLLESSYSRVRESDIDEDRNRNGSMASPKCSAQVSGENQESIQNQKSNLNTPLGENNLGLLDGNGVMKSGTILKACNSTPENHIARSYTSSRITCQENGRKEPLIMSTSVVIDDDGKTGITTELEMSEKSYCKVAEDLGTPVTKEIKKTTNAPLDDHKDEPCILTEPDAVVGGAKLLKYTFQRKRKRGSMDTKAEFKSMEEHVPKKKTNKGNEENMSPRNVVKDNEENVSTRMMENDDNVLVENQKSSMVVESSRDSRRMAQVARQDMGSEFVSEGAVAIAKKKKTHRSAKLKQCKLDARREQWLSQGLCSRSAVKNKDCLVSASRSPASSPPPHPALSKKMNIGLKEEEEEIRVSTERDGSSSHDSEGGSPTHGGNANGCPANSVSSGSSFASSSRSLSDAEVEADDHEERGDEGVDDWETLADELADDHSQPDQNPIATLPDSTAELGRTNKGNQESLEKPEAKQAVNRAWRPDDTLRPQSLPNLSKQRSFPVSMARRFAASGWAQRDILSTPCPICCEDLDLTDSSFLPCNCGFRLCLFCHKRILEADGRWPGCRKHYAPVAGGEGGSQSMGQFWEKSLQIQCGVSVIVGAQLCHFASDWRIE</sequence>
<evidence type="ECO:0000313" key="4">
    <source>
        <dbReference type="Proteomes" id="UP000734854"/>
    </source>
</evidence>
<dbReference type="AlphaFoldDB" id="A0A8J5LJJ1"/>
<feature type="compositionally biased region" description="Acidic residues" evidence="2">
    <location>
        <begin position="787"/>
        <end position="799"/>
    </location>
</feature>
<feature type="region of interest" description="Disordered" evidence="2">
    <location>
        <begin position="570"/>
        <end position="589"/>
    </location>
</feature>
<feature type="compositionally biased region" description="Basic and acidic residues" evidence="2">
    <location>
        <begin position="724"/>
        <end position="739"/>
    </location>
</feature>
<protein>
    <recommendedName>
        <fullName evidence="5">RING-type domain-containing protein</fullName>
    </recommendedName>
</protein>
<keyword evidence="4" id="KW-1185">Reference proteome</keyword>
<name>A0A8J5LJJ1_ZINOF</name>
<evidence type="ECO:0008006" key="5">
    <source>
        <dbReference type="Google" id="ProtNLM"/>
    </source>
</evidence>
<dbReference type="CDD" id="cd16618">
    <property type="entry name" value="mRING-HC-C4C4_CNOT4"/>
    <property type="match status" value="1"/>
</dbReference>
<gene>
    <name evidence="3" type="ORF">ZIOFF_025022</name>
</gene>
<proteinExistence type="predicted"/>
<feature type="compositionally biased region" description="Polar residues" evidence="2">
    <location>
        <begin position="393"/>
        <end position="413"/>
    </location>
</feature>
<feature type="compositionally biased region" description="Low complexity" evidence="2">
    <location>
        <begin position="756"/>
        <end position="770"/>
    </location>
</feature>
<dbReference type="InterPro" id="IPR013083">
    <property type="entry name" value="Znf_RING/FYVE/PHD"/>
</dbReference>
<dbReference type="EMBL" id="JACMSC010000007">
    <property type="protein sequence ID" value="KAG6514653.1"/>
    <property type="molecule type" value="Genomic_DNA"/>
</dbReference>
<feature type="region of interest" description="Disordered" evidence="2">
    <location>
        <begin position="692"/>
        <end position="859"/>
    </location>
</feature>
<accession>A0A8J5LJJ1</accession>
<keyword evidence="1" id="KW-0175">Coiled coil</keyword>